<dbReference type="AlphaFoldDB" id="A0A9Q7ZNU0"/>
<dbReference type="Proteomes" id="UP000255286">
    <property type="component" value="Unassembled WGS sequence"/>
</dbReference>
<evidence type="ECO:0000313" key="2">
    <source>
        <dbReference type="EMBL" id="SUX81079.1"/>
    </source>
</evidence>
<feature type="region of interest" description="Disordered" evidence="1">
    <location>
        <begin position="1"/>
        <end position="37"/>
    </location>
</feature>
<protein>
    <submittedName>
        <fullName evidence="2">Uncharacterized protein</fullName>
    </submittedName>
</protein>
<evidence type="ECO:0000256" key="1">
    <source>
        <dbReference type="SAM" id="MobiDB-lite"/>
    </source>
</evidence>
<reference evidence="2 3" key="1">
    <citation type="submission" date="2018-06" db="EMBL/GenBank/DDBJ databases">
        <authorList>
            <consortium name="Pathogen Informatics"/>
            <person name="Doyle S."/>
        </authorList>
    </citation>
    <scope>NUCLEOTIDE SEQUENCE [LARGE SCALE GENOMIC DNA]</scope>
    <source>
        <strain evidence="2 3">NCTC8782</strain>
    </source>
</reference>
<proteinExistence type="predicted"/>
<name>A0A9Q7ZNU0_9ENTR</name>
<sequence>MSTQEQQSTVTPAHHNNEQENETVIEKKQDIPASWDLSPEQRAFIDLFIEDDKQEQ</sequence>
<organism evidence="2 3">
    <name type="scientific">Citrobacter youngae</name>
    <dbReference type="NCBI Taxonomy" id="133448"/>
    <lineage>
        <taxon>Bacteria</taxon>
        <taxon>Pseudomonadati</taxon>
        <taxon>Pseudomonadota</taxon>
        <taxon>Gammaproteobacteria</taxon>
        <taxon>Enterobacterales</taxon>
        <taxon>Enterobacteriaceae</taxon>
        <taxon>Citrobacter</taxon>
        <taxon>Citrobacter freundii complex</taxon>
    </lineage>
</organism>
<gene>
    <name evidence="2" type="ORF">NCTC8782_03698</name>
</gene>
<accession>A0A9Q7ZNU0</accession>
<dbReference type="EMBL" id="UIGT01000001">
    <property type="protein sequence ID" value="SUX81079.1"/>
    <property type="molecule type" value="Genomic_DNA"/>
</dbReference>
<feature type="compositionally biased region" description="Polar residues" evidence="1">
    <location>
        <begin position="1"/>
        <end position="11"/>
    </location>
</feature>
<dbReference type="RefSeq" id="WP_162873148.1">
    <property type="nucleotide sequence ID" value="NZ_CP102500.1"/>
</dbReference>
<comment type="caution">
    <text evidence="2">The sequence shown here is derived from an EMBL/GenBank/DDBJ whole genome shotgun (WGS) entry which is preliminary data.</text>
</comment>
<evidence type="ECO:0000313" key="3">
    <source>
        <dbReference type="Proteomes" id="UP000255286"/>
    </source>
</evidence>